<proteinExistence type="predicted"/>
<name>A0A384WIF5_9CAUD</name>
<dbReference type="KEGG" id="vg:55003926"/>
<organism evidence="1 2">
    <name type="scientific">Escherichia phage IMM-002</name>
    <dbReference type="NCBI Taxonomy" id="2041760"/>
    <lineage>
        <taxon>Viruses</taxon>
        <taxon>Duplodnaviria</taxon>
        <taxon>Heunggongvirae</taxon>
        <taxon>Uroviricota</taxon>
        <taxon>Caudoviricetes</taxon>
        <taxon>Autographivirales</taxon>
        <taxon>Autotranscriptaviridae</taxon>
        <taxon>Studiervirinae</taxon>
        <taxon>Kayfunavirus</taxon>
        <taxon>Kayfunavirus IMM002</taxon>
    </lineage>
</organism>
<dbReference type="GeneID" id="55003926"/>
<keyword evidence="2" id="KW-1185">Reference proteome</keyword>
<dbReference type="Proteomes" id="UP000275089">
    <property type="component" value="Segment"/>
</dbReference>
<evidence type="ECO:0000313" key="2">
    <source>
        <dbReference type="Proteomes" id="UP000275089"/>
    </source>
</evidence>
<accession>A0A384WIF5</accession>
<evidence type="ECO:0000313" key="1">
    <source>
        <dbReference type="EMBL" id="ATI16984.1"/>
    </source>
</evidence>
<dbReference type="RefSeq" id="YP_009812853.1">
    <property type="nucleotide sequence ID" value="NC_048071.1"/>
</dbReference>
<sequence>MTIYKGIFGSLYAVNQHGVVCVKPDGGEWCASHYSVEGFQDAIDKGYVTEVVDDQGVN</sequence>
<reference evidence="1 2" key="1">
    <citation type="submission" date="2017-08" db="EMBL/GenBank/DDBJ databases">
        <title>Genomic analysis reveals CRISPR-Cas mediated host-pathogen interaction between enterotoxigenic Escherichia coli and phages.</title>
        <authorList>
            <person name="Chakraborty S."/>
            <person name="Begum Y.A."/>
            <person name="Qadri F."/>
            <person name="Camilli A."/>
        </authorList>
    </citation>
    <scope>NUCLEOTIDE SEQUENCE [LARGE SCALE GENOMIC DNA]</scope>
</reference>
<protein>
    <submittedName>
        <fullName evidence="1">PTS sucrose transporter subunit IIABC</fullName>
    </submittedName>
</protein>
<dbReference type="EMBL" id="MF630921">
    <property type="protein sequence ID" value="ATI16984.1"/>
    <property type="molecule type" value="Genomic_DNA"/>
</dbReference>